<reference evidence="3" key="1">
    <citation type="submission" date="2016-01" db="EMBL/GenBank/DDBJ databases">
        <title>Draft genome of Chromobacterium sp. F49.</title>
        <authorList>
            <person name="Hong K.W."/>
        </authorList>
    </citation>
    <scope>NUCLEOTIDE SEQUENCE [LARGE SCALE GENOMIC DNA]</scope>
    <source>
        <strain evidence="3">CN10</strain>
    </source>
</reference>
<evidence type="ECO:0000313" key="2">
    <source>
        <dbReference type="EMBL" id="KZE31776.1"/>
    </source>
</evidence>
<dbReference type="EMBL" id="LQQU01000023">
    <property type="protein sequence ID" value="KZE31776.1"/>
    <property type="molecule type" value="Genomic_DNA"/>
</dbReference>
<accession>A0A163CFW3</accession>
<organism evidence="2 3">
    <name type="scientific">Crenobacter luteus</name>
    <dbReference type="NCBI Taxonomy" id="1452487"/>
    <lineage>
        <taxon>Bacteria</taxon>
        <taxon>Pseudomonadati</taxon>
        <taxon>Pseudomonadota</taxon>
        <taxon>Betaproteobacteria</taxon>
        <taxon>Neisseriales</taxon>
        <taxon>Neisseriaceae</taxon>
        <taxon>Crenobacter</taxon>
    </lineage>
</organism>
<dbReference type="AlphaFoldDB" id="A0A163CFW3"/>
<keyword evidence="1" id="KW-0812">Transmembrane</keyword>
<dbReference type="Proteomes" id="UP000076625">
    <property type="component" value="Unassembled WGS sequence"/>
</dbReference>
<name>A0A163CFW3_9NEIS</name>
<dbReference type="RefSeq" id="WP_066612584.1">
    <property type="nucleotide sequence ID" value="NZ_LQQU01000023.1"/>
</dbReference>
<gene>
    <name evidence="2" type="ORF">AVW16_00900</name>
</gene>
<protein>
    <submittedName>
        <fullName evidence="2">Uncharacterized protein</fullName>
    </submittedName>
</protein>
<proteinExistence type="predicted"/>
<evidence type="ECO:0000313" key="3">
    <source>
        <dbReference type="Proteomes" id="UP000076625"/>
    </source>
</evidence>
<sequence length="69" mass="7248">MGWGLTLLGVLAVAAVVGLRLLALSAGGGDGLEIAFELGLIGLVVYFALAAYAEARRKRRGRDDDFIVE</sequence>
<keyword evidence="3" id="KW-1185">Reference proteome</keyword>
<keyword evidence="1" id="KW-1133">Transmembrane helix</keyword>
<evidence type="ECO:0000256" key="1">
    <source>
        <dbReference type="SAM" id="Phobius"/>
    </source>
</evidence>
<comment type="caution">
    <text evidence="2">The sequence shown here is derived from an EMBL/GenBank/DDBJ whole genome shotgun (WGS) entry which is preliminary data.</text>
</comment>
<keyword evidence="1" id="KW-0472">Membrane</keyword>
<dbReference type="STRING" id="1452487.AVW16_00900"/>
<feature type="transmembrane region" description="Helical" evidence="1">
    <location>
        <begin position="34"/>
        <end position="53"/>
    </location>
</feature>